<evidence type="ECO:0000313" key="1">
    <source>
        <dbReference type="EMBL" id="MBM9623417.1"/>
    </source>
</evidence>
<protein>
    <recommendedName>
        <fullName evidence="3">ATP-binding protein</fullName>
    </recommendedName>
</protein>
<dbReference type="Proteomes" id="UP000664109">
    <property type="component" value="Unassembled WGS sequence"/>
</dbReference>
<dbReference type="EMBL" id="JAFEJA010000002">
    <property type="protein sequence ID" value="MBM9623417.1"/>
    <property type="molecule type" value="Genomic_DNA"/>
</dbReference>
<dbReference type="RefSeq" id="WP_205377553.1">
    <property type="nucleotide sequence ID" value="NZ_JAFEJA010000002.1"/>
</dbReference>
<comment type="caution">
    <text evidence="1">The sequence shown here is derived from an EMBL/GenBank/DDBJ whole genome shotgun (WGS) entry which is preliminary data.</text>
</comment>
<sequence>MSPRAREANTAFSIEFGDWAEQKARVEARARLTAMHWPGPVEHATAVVGILADNANRHGRGSQRRFSVGLRVGAGELTVDVTDGKSAFDAFDQVVGRFGGSLWRARIMHGARLTWHLNHENPGKTVRAILQPGPVAL</sequence>
<gene>
    <name evidence="1" type="ORF">JE024_32990</name>
</gene>
<dbReference type="Gene3D" id="3.30.565.10">
    <property type="entry name" value="Histidine kinase-like ATPase, C-terminal domain"/>
    <property type="match status" value="1"/>
</dbReference>
<reference evidence="1 2" key="1">
    <citation type="journal article" date="2016" name="Arch. Microbiol.">
        <title>Streptomyces zhihengii sp. nov., isolated from rhizospheric soil of Psammosilene tunicoides.</title>
        <authorList>
            <person name="Huang M.J."/>
            <person name="Fei J.J."/>
            <person name="Salam N."/>
            <person name="Kim C.J."/>
            <person name="Hozzein W.N."/>
            <person name="Xiao M."/>
            <person name="Huang H.Q."/>
            <person name="Li W.J."/>
        </authorList>
    </citation>
    <scope>NUCLEOTIDE SEQUENCE [LARGE SCALE GENOMIC DNA]</scope>
    <source>
        <strain evidence="1 2">YIM T102</strain>
    </source>
</reference>
<proteinExistence type="predicted"/>
<organism evidence="1 2">
    <name type="scientific">Streptomyces zhihengii</name>
    <dbReference type="NCBI Taxonomy" id="1818004"/>
    <lineage>
        <taxon>Bacteria</taxon>
        <taxon>Bacillati</taxon>
        <taxon>Actinomycetota</taxon>
        <taxon>Actinomycetes</taxon>
        <taxon>Kitasatosporales</taxon>
        <taxon>Streptomycetaceae</taxon>
        <taxon>Streptomyces</taxon>
    </lineage>
</organism>
<keyword evidence="2" id="KW-1185">Reference proteome</keyword>
<evidence type="ECO:0008006" key="3">
    <source>
        <dbReference type="Google" id="ProtNLM"/>
    </source>
</evidence>
<accession>A0ABS2V1S7</accession>
<name>A0ABS2V1S7_9ACTN</name>
<evidence type="ECO:0000313" key="2">
    <source>
        <dbReference type="Proteomes" id="UP000664109"/>
    </source>
</evidence>
<dbReference type="InterPro" id="IPR036890">
    <property type="entry name" value="HATPase_C_sf"/>
</dbReference>